<evidence type="ECO:0000256" key="10">
    <source>
        <dbReference type="SAM" id="MobiDB-lite"/>
    </source>
</evidence>
<dbReference type="Pfam" id="PF00218">
    <property type="entry name" value="IGPS"/>
    <property type="match status" value="1"/>
</dbReference>
<evidence type="ECO:0000256" key="3">
    <source>
        <dbReference type="ARBA" id="ARBA00008737"/>
    </source>
</evidence>
<dbReference type="SUPFAM" id="SSF51366">
    <property type="entry name" value="Ribulose-phoshate binding barrel"/>
    <property type="match status" value="1"/>
</dbReference>
<keyword evidence="7 9" id="KW-0057">Aromatic amino acid biosynthesis</keyword>
<dbReference type="CDD" id="cd00331">
    <property type="entry name" value="IGPS"/>
    <property type="match status" value="1"/>
</dbReference>
<gene>
    <name evidence="9 12" type="primary">trpC</name>
    <name evidence="12" type="ORF">SAC06_06285</name>
</gene>
<keyword evidence="4 9" id="KW-0028">Amino-acid biosynthesis</keyword>
<comment type="similarity">
    <text evidence="3 9">Belongs to the TrpC family.</text>
</comment>
<dbReference type="EMBL" id="CP138335">
    <property type="protein sequence ID" value="XBW07257.1"/>
    <property type="molecule type" value="Genomic_DNA"/>
</dbReference>
<sequence length="281" mass="30369">MSVLDEIIAGVREDVARREAEVSLDELKLRVQQAPDAKDVISALRDVPGAVSIISEVKRASPSKGQLSDIPDPAHLARLYEEGGAAMVSVLTEERRFHGSLADLDAVRAAVDIPVLRKDFIVTPYQIHEARAHGADAVLLIVAALEQPVLVSFVERVKSLGMTPLVEAHSRLEALRALEAGADLIGVNSRNLKTLDVDRRVVEEVIDVIPAEVVAVAESGVRNSRDVLDYALVGADAVLVGEALVRSGNPLEQIKDMVSAGQHPALKTDRKQRVKDAREDM</sequence>
<reference evidence="12" key="1">
    <citation type="submission" date="2023-11" db="EMBL/GenBank/DDBJ databases">
        <title>Scrofimicrobium hongkongense sp. nov., isolated from a patient with peritonitis.</title>
        <authorList>
            <person name="Lao H.Y."/>
            <person name="Wong A.Y.P."/>
            <person name="Ng T.L."/>
            <person name="Wong R.Y.L."/>
            <person name="Yau M.C.Y."/>
            <person name="Lam J.Y.W."/>
            <person name="Siu G.K.H."/>
        </authorList>
    </citation>
    <scope>NUCLEOTIDE SEQUENCE</scope>
    <source>
        <strain evidence="12">R131</strain>
    </source>
</reference>
<dbReference type="NCBIfam" id="NF001377">
    <property type="entry name" value="PRK00278.2-4"/>
    <property type="match status" value="1"/>
</dbReference>
<keyword evidence="6 9" id="KW-0822">Tryptophan biosynthesis</keyword>
<dbReference type="Gene3D" id="3.20.20.70">
    <property type="entry name" value="Aldolase class I"/>
    <property type="match status" value="1"/>
</dbReference>
<organism evidence="12">
    <name type="scientific">Scrofimicrobium appendicitidis</name>
    <dbReference type="NCBI Taxonomy" id="3079930"/>
    <lineage>
        <taxon>Bacteria</taxon>
        <taxon>Bacillati</taxon>
        <taxon>Actinomycetota</taxon>
        <taxon>Actinomycetes</taxon>
        <taxon>Actinomycetales</taxon>
        <taxon>Actinomycetaceae</taxon>
        <taxon>Scrofimicrobium</taxon>
    </lineage>
</organism>
<keyword evidence="8 9" id="KW-0456">Lyase</keyword>
<dbReference type="EC" id="4.1.1.48" evidence="9"/>
<accession>A0AAU7V7A1</accession>
<dbReference type="PANTHER" id="PTHR22854:SF2">
    <property type="entry name" value="INDOLE-3-GLYCEROL-PHOSPHATE SYNTHASE"/>
    <property type="match status" value="1"/>
</dbReference>
<dbReference type="HAMAP" id="MF_00134_B">
    <property type="entry name" value="IGPS_B"/>
    <property type="match status" value="1"/>
</dbReference>
<evidence type="ECO:0000256" key="5">
    <source>
        <dbReference type="ARBA" id="ARBA00022793"/>
    </source>
</evidence>
<evidence type="ECO:0000259" key="11">
    <source>
        <dbReference type="PROSITE" id="PS51196"/>
    </source>
</evidence>
<dbReference type="NCBIfam" id="NF001369">
    <property type="entry name" value="PRK00278.1-1"/>
    <property type="match status" value="1"/>
</dbReference>
<keyword evidence="5 9" id="KW-0210">Decarboxylase</keyword>
<dbReference type="GO" id="GO:0004425">
    <property type="term" value="F:indole-3-glycerol-phosphate synthase activity"/>
    <property type="evidence" value="ECO:0007669"/>
    <property type="project" value="UniProtKB-UniRule"/>
</dbReference>
<evidence type="ECO:0000313" key="12">
    <source>
        <dbReference type="EMBL" id="XBW07257.1"/>
    </source>
</evidence>
<dbReference type="GO" id="GO:0000162">
    <property type="term" value="P:L-tryptophan biosynthetic process"/>
    <property type="evidence" value="ECO:0007669"/>
    <property type="project" value="UniProtKB-UniRule"/>
</dbReference>
<evidence type="ECO:0000256" key="8">
    <source>
        <dbReference type="ARBA" id="ARBA00023239"/>
    </source>
</evidence>
<dbReference type="FunFam" id="3.20.20.70:FF:000024">
    <property type="entry name" value="Indole-3-glycerol phosphate synthase"/>
    <property type="match status" value="1"/>
</dbReference>
<evidence type="ECO:0000256" key="6">
    <source>
        <dbReference type="ARBA" id="ARBA00022822"/>
    </source>
</evidence>
<name>A0AAU7V7A1_9ACTO</name>
<dbReference type="GO" id="GO:0004640">
    <property type="term" value="F:phosphoribosylanthranilate isomerase activity"/>
    <property type="evidence" value="ECO:0007669"/>
    <property type="project" value="TreeGrafter"/>
</dbReference>
<comment type="pathway">
    <text evidence="2 9">Amino-acid biosynthesis; L-tryptophan biosynthesis; L-tryptophan from chorismate: step 4/5.</text>
</comment>
<dbReference type="InterPro" id="IPR011060">
    <property type="entry name" value="RibuloseP-bd_barrel"/>
</dbReference>
<comment type="catalytic activity">
    <reaction evidence="1 9">
        <text>1-(2-carboxyphenylamino)-1-deoxy-D-ribulose 5-phosphate + H(+) = (1S,2R)-1-C-(indol-3-yl)glycerol 3-phosphate + CO2 + H2O</text>
        <dbReference type="Rhea" id="RHEA:23476"/>
        <dbReference type="ChEBI" id="CHEBI:15377"/>
        <dbReference type="ChEBI" id="CHEBI:15378"/>
        <dbReference type="ChEBI" id="CHEBI:16526"/>
        <dbReference type="ChEBI" id="CHEBI:58613"/>
        <dbReference type="ChEBI" id="CHEBI:58866"/>
        <dbReference type="EC" id="4.1.1.48"/>
    </reaction>
</comment>
<dbReference type="AlphaFoldDB" id="A0AAU7V7A1"/>
<dbReference type="InterPro" id="IPR001468">
    <property type="entry name" value="Indole-3-GlycerolPSynthase_CS"/>
</dbReference>
<feature type="compositionally biased region" description="Basic and acidic residues" evidence="10">
    <location>
        <begin position="266"/>
        <end position="281"/>
    </location>
</feature>
<evidence type="ECO:0000256" key="1">
    <source>
        <dbReference type="ARBA" id="ARBA00001633"/>
    </source>
</evidence>
<feature type="region of interest" description="Disordered" evidence="10">
    <location>
        <begin position="260"/>
        <end position="281"/>
    </location>
</feature>
<dbReference type="InterPro" id="IPR013785">
    <property type="entry name" value="Aldolase_TIM"/>
</dbReference>
<evidence type="ECO:0000256" key="4">
    <source>
        <dbReference type="ARBA" id="ARBA00022605"/>
    </source>
</evidence>
<dbReference type="PANTHER" id="PTHR22854">
    <property type="entry name" value="TRYPTOPHAN BIOSYNTHESIS PROTEIN"/>
    <property type="match status" value="1"/>
</dbReference>
<protein>
    <recommendedName>
        <fullName evidence="9">Indole-3-glycerol phosphate synthase</fullName>
        <shortName evidence="9">IGPS</shortName>
        <ecNumber evidence="9">4.1.1.48</ecNumber>
    </recommendedName>
</protein>
<evidence type="ECO:0000256" key="2">
    <source>
        <dbReference type="ARBA" id="ARBA00004696"/>
    </source>
</evidence>
<dbReference type="PROSITE" id="PS51196">
    <property type="entry name" value="SECA_MOTOR_DEAD"/>
    <property type="match status" value="1"/>
</dbReference>
<dbReference type="PROSITE" id="PS00614">
    <property type="entry name" value="IGPS"/>
    <property type="match status" value="1"/>
</dbReference>
<dbReference type="InterPro" id="IPR014018">
    <property type="entry name" value="SecA_motor_DEAD"/>
</dbReference>
<evidence type="ECO:0000256" key="7">
    <source>
        <dbReference type="ARBA" id="ARBA00023141"/>
    </source>
</evidence>
<proteinExistence type="inferred from homology"/>
<dbReference type="InterPro" id="IPR045186">
    <property type="entry name" value="Indole-3-glycerol_P_synth"/>
</dbReference>
<dbReference type="RefSeq" id="WP_350257463.1">
    <property type="nucleotide sequence ID" value="NZ_CP138335.1"/>
</dbReference>
<feature type="domain" description="SecA family profile" evidence="11">
    <location>
        <begin position="1"/>
        <end position="281"/>
    </location>
</feature>
<dbReference type="HAMAP" id="MF_00134_A">
    <property type="entry name" value="IGPS_A"/>
    <property type="match status" value="1"/>
</dbReference>
<dbReference type="InterPro" id="IPR013798">
    <property type="entry name" value="Indole-3-glycerol_P_synth_dom"/>
</dbReference>
<evidence type="ECO:0000256" key="9">
    <source>
        <dbReference type="HAMAP-Rule" id="MF_00134"/>
    </source>
</evidence>
<dbReference type="KEGG" id="sapp:SAC06_06285"/>